<protein>
    <recommendedName>
        <fullName evidence="12">G-protein coupled receptors family 1 profile domain-containing protein</fullName>
    </recommendedName>
</protein>
<evidence type="ECO:0000256" key="9">
    <source>
        <dbReference type="ARBA" id="ARBA00061394"/>
    </source>
</evidence>
<keyword evidence="7 10" id="KW-0675">Receptor</keyword>
<name>A0AAN7S8R7_MYCAM</name>
<reference evidence="13 14" key="1">
    <citation type="journal article" date="2023" name="J. Hered.">
        <title>Chromosome-level genome of the wood stork (Mycteria americana) provides insight into avian chromosome evolution.</title>
        <authorList>
            <person name="Flamio R. Jr."/>
            <person name="Ramstad K.M."/>
        </authorList>
    </citation>
    <scope>NUCLEOTIDE SEQUENCE [LARGE SCALE GENOMIC DNA]</scope>
    <source>
        <strain evidence="13">JAX WOST 10</strain>
    </source>
</reference>
<keyword evidence="8 10" id="KW-0807">Transducer</keyword>
<proteinExistence type="inferred from homology"/>
<evidence type="ECO:0000256" key="3">
    <source>
        <dbReference type="ARBA" id="ARBA00022692"/>
    </source>
</evidence>
<feature type="transmembrane region" description="Helical" evidence="11">
    <location>
        <begin position="451"/>
        <end position="471"/>
    </location>
</feature>
<feature type="transmembrane region" description="Helical" evidence="11">
    <location>
        <begin position="148"/>
        <end position="170"/>
    </location>
</feature>
<dbReference type="AlphaFoldDB" id="A0AAN7S8R7"/>
<sequence length="658" mass="74432">MNTSTTSIFLPTATSQAHGTNQSGAVGKTEPSYAVLKFMESFCLISAACGMVGNGMVLWYLGFRIRRNHFTVYILNLAAADFGYLLCIAIETVQYLMQFNVGVQFGIFLFLDLFMYGTGLYLLTTISIERCLSVLCPIWCRSHRPKHLSAIISGLLWGLSLLLNTLGYVLCTVRPSARSCHLLLISIGALDFLFCTPLMLLFSLTLFLRVKCSSQHHRTGRLFTVIMLTVLFFLIFAVPLSVLILFDFLGYKFLYSPEIGFVLSCVNSTLNPVIYFVVGSYRDRRIKFTLRLAFQRAFEDSADDKDERETPQDRVSASNYGMDWVVTSSFKKHKETERRDVFDLGYFIMTEEVITLFPQSNASQAHGTNQSGAVGKTEPSYAVLKFMESFCLISAACGMVGNGMVLWYLGFRIRRNHFTVYILNLAAADFGYLLCIAIETVQYLMQFNVGVQFGIFLFLDLFMYGTGLYLLTTISIERCLSVLCPIWCRSHRPKHLSAIISGLLWGLSLLLNTLGYVLCTVRPSARSCHLLLISIGALDFLFCTPLMLLFSLTLFLRVKCSSQHHRTGRLFTVIMLTVLFFLIFAVPLSVLILFDFLGYKFLYSPEIGFVLSCVNSSLNPVIYFVVGSYRDRRIKFTLRLAFQRAFEDSADDKDERET</sequence>
<comment type="similarity">
    <text evidence="9">Belongs to the G-protein coupled receptor 1 family. Mas subfamily.</text>
</comment>
<keyword evidence="3 10" id="KW-0812">Transmembrane</keyword>
<evidence type="ECO:0000256" key="5">
    <source>
        <dbReference type="ARBA" id="ARBA00023040"/>
    </source>
</evidence>
<dbReference type="InterPro" id="IPR000276">
    <property type="entry name" value="GPCR_Rhodpsn"/>
</dbReference>
<feature type="domain" description="G-protein coupled receptors family 1 profile" evidence="12">
    <location>
        <begin position="401"/>
        <end position="623"/>
    </location>
</feature>
<evidence type="ECO:0000313" key="13">
    <source>
        <dbReference type="EMBL" id="KAK4823051.1"/>
    </source>
</evidence>
<accession>A0AAN7S8R7</accession>
<feature type="transmembrane region" description="Helical" evidence="11">
    <location>
        <begin position="222"/>
        <end position="246"/>
    </location>
</feature>
<dbReference type="SUPFAM" id="SSF81321">
    <property type="entry name" value="Family A G protein-coupled receptor-like"/>
    <property type="match status" value="2"/>
</dbReference>
<feature type="transmembrane region" description="Helical" evidence="11">
    <location>
        <begin position="570"/>
        <end position="594"/>
    </location>
</feature>
<keyword evidence="5 10" id="KW-0297">G-protein coupled receptor</keyword>
<evidence type="ECO:0000259" key="12">
    <source>
        <dbReference type="PROSITE" id="PS50262"/>
    </source>
</evidence>
<dbReference type="Proteomes" id="UP001333110">
    <property type="component" value="Unassembled WGS sequence"/>
</dbReference>
<feature type="transmembrane region" description="Helical" evidence="11">
    <location>
        <begin position="496"/>
        <end position="518"/>
    </location>
</feature>
<evidence type="ECO:0000256" key="1">
    <source>
        <dbReference type="ARBA" id="ARBA00004651"/>
    </source>
</evidence>
<keyword evidence="14" id="KW-1185">Reference proteome</keyword>
<feature type="non-terminal residue" evidence="13">
    <location>
        <position position="658"/>
    </location>
</feature>
<dbReference type="InterPro" id="IPR017452">
    <property type="entry name" value="GPCR_Rhodpsn_7TM"/>
</dbReference>
<evidence type="ECO:0000256" key="2">
    <source>
        <dbReference type="ARBA" id="ARBA00022475"/>
    </source>
</evidence>
<dbReference type="PROSITE" id="PS50262">
    <property type="entry name" value="G_PROTEIN_RECEP_F1_2"/>
    <property type="match status" value="2"/>
</dbReference>
<dbReference type="PRINTS" id="PR00237">
    <property type="entry name" value="GPCRRHODOPSN"/>
</dbReference>
<keyword evidence="6 11" id="KW-0472">Membrane</keyword>
<dbReference type="Pfam" id="PF00001">
    <property type="entry name" value="7tm_1"/>
    <property type="match status" value="2"/>
</dbReference>
<dbReference type="InterPro" id="IPR026234">
    <property type="entry name" value="MRGPCRFAMILY"/>
</dbReference>
<keyword evidence="4 11" id="KW-1133">Transmembrane helix</keyword>
<dbReference type="PANTHER" id="PTHR11334:SF68">
    <property type="entry name" value="G-PROTEIN COUPLED RECEPTORS FAMILY 1 PROFILE DOMAIN-CONTAINING PROTEIN-RELATED"/>
    <property type="match status" value="1"/>
</dbReference>
<comment type="subcellular location">
    <subcellularLocation>
        <location evidence="1">Cell membrane</location>
        <topology evidence="1">Multi-pass membrane protein</topology>
    </subcellularLocation>
</comment>
<comment type="caution">
    <text evidence="13">The sequence shown here is derived from an EMBL/GenBank/DDBJ whole genome shotgun (WGS) entry which is preliminary data.</text>
</comment>
<evidence type="ECO:0000256" key="4">
    <source>
        <dbReference type="ARBA" id="ARBA00022989"/>
    </source>
</evidence>
<dbReference type="PRINTS" id="PR02108">
    <property type="entry name" value="MRGPCRFAMILY"/>
</dbReference>
<dbReference type="Gene3D" id="1.20.1070.10">
    <property type="entry name" value="Rhodopsin 7-helix transmembrane proteins"/>
    <property type="match status" value="2"/>
</dbReference>
<dbReference type="PROSITE" id="PS00237">
    <property type="entry name" value="G_PROTEIN_RECEP_F1_1"/>
    <property type="match status" value="2"/>
</dbReference>
<feature type="transmembrane region" description="Helical" evidence="11">
    <location>
        <begin position="606"/>
        <end position="626"/>
    </location>
</feature>
<feature type="transmembrane region" description="Helical" evidence="11">
    <location>
        <begin position="341"/>
        <end position="358"/>
    </location>
</feature>
<feature type="transmembrane region" description="Helical" evidence="11">
    <location>
        <begin position="530"/>
        <end position="558"/>
    </location>
</feature>
<evidence type="ECO:0000256" key="11">
    <source>
        <dbReference type="SAM" id="Phobius"/>
    </source>
</evidence>
<evidence type="ECO:0000256" key="8">
    <source>
        <dbReference type="ARBA" id="ARBA00023224"/>
    </source>
</evidence>
<keyword evidence="2" id="KW-1003">Cell membrane</keyword>
<feature type="transmembrane region" description="Helical" evidence="11">
    <location>
        <begin position="386"/>
        <end position="409"/>
    </location>
</feature>
<evidence type="ECO:0000256" key="10">
    <source>
        <dbReference type="RuleBase" id="RU000688"/>
    </source>
</evidence>
<feature type="transmembrane region" description="Helical" evidence="11">
    <location>
        <begin position="38"/>
        <end position="61"/>
    </location>
</feature>
<dbReference type="GO" id="GO:0004930">
    <property type="term" value="F:G protein-coupled receptor activity"/>
    <property type="evidence" value="ECO:0007669"/>
    <property type="project" value="UniProtKB-KW"/>
</dbReference>
<dbReference type="FunFam" id="1.20.1070.10:FF:000193">
    <property type="entry name" value="Mas-related G-protein coupled receptor member E"/>
    <property type="match status" value="2"/>
</dbReference>
<organism evidence="13 14">
    <name type="scientific">Mycteria americana</name>
    <name type="common">Wood stork</name>
    <dbReference type="NCBI Taxonomy" id="33587"/>
    <lineage>
        <taxon>Eukaryota</taxon>
        <taxon>Metazoa</taxon>
        <taxon>Chordata</taxon>
        <taxon>Craniata</taxon>
        <taxon>Vertebrata</taxon>
        <taxon>Euteleostomi</taxon>
        <taxon>Archelosauria</taxon>
        <taxon>Archosauria</taxon>
        <taxon>Dinosauria</taxon>
        <taxon>Saurischia</taxon>
        <taxon>Theropoda</taxon>
        <taxon>Coelurosauria</taxon>
        <taxon>Aves</taxon>
        <taxon>Neognathae</taxon>
        <taxon>Neoaves</taxon>
        <taxon>Aequornithes</taxon>
        <taxon>Ciconiiformes</taxon>
        <taxon>Ciconiidae</taxon>
        <taxon>Mycteria</taxon>
    </lineage>
</organism>
<feature type="transmembrane region" description="Helical" evidence="11">
    <location>
        <begin position="421"/>
        <end position="445"/>
    </location>
</feature>
<dbReference type="EMBL" id="JAUNZN010000004">
    <property type="protein sequence ID" value="KAK4823051.1"/>
    <property type="molecule type" value="Genomic_DNA"/>
</dbReference>
<feature type="transmembrane region" description="Helical" evidence="11">
    <location>
        <begin position="103"/>
        <end position="123"/>
    </location>
</feature>
<dbReference type="GO" id="GO:0005886">
    <property type="term" value="C:plasma membrane"/>
    <property type="evidence" value="ECO:0007669"/>
    <property type="project" value="UniProtKB-SubCell"/>
</dbReference>
<evidence type="ECO:0000313" key="14">
    <source>
        <dbReference type="Proteomes" id="UP001333110"/>
    </source>
</evidence>
<gene>
    <name evidence="13" type="ORF">QYF61_025390</name>
</gene>
<feature type="transmembrane region" description="Helical" evidence="11">
    <location>
        <begin position="258"/>
        <end position="278"/>
    </location>
</feature>
<dbReference type="PANTHER" id="PTHR11334">
    <property type="entry name" value="MAS-RELATED G-PROTEIN COUPLED RECEPTOR"/>
    <property type="match status" value="1"/>
</dbReference>
<evidence type="ECO:0000256" key="6">
    <source>
        <dbReference type="ARBA" id="ARBA00023136"/>
    </source>
</evidence>
<feature type="domain" description="G-protein coupled receptors family 1 profile" evidence="12">
    <location>
        <begin position="53"/>
        <end position="275"/>
    </location>
</feature>
<feature type="transmembrane region" description="Helical" evidence="11">
    <location>
        <begin position="182"/>
        <end position="210"/>
    </location>
</feature>
<feature type="transmembrane region" description="Helical" evidence="11">
    <location>
        <begin position="73"/>
        <end position="97"/>
    </location>
</feature>
<evidence type="ECO:0000256" key="7">
    <source>
        <dbReference type="ARBA" id="ARBA00023170"/>
    </source>
</evidence>